<evidence type="ECO:0000313" key="2">
    <source>
        <dbReference type="EMBL" id="MEX0404458.1"/>
    </source>
</evidence>
<evidence type="ECO:0000256" key="1">
    <source>
        <dbReference type="SAM" id="MobiDB-lite"/>
    </source>
</evidence>
<dbReference type="RefSeq" id="WP_367952348.1">
    <property type="nucleotide sequence ID" value="NZ_JBDPGJ010000001.1"/>
</dbReference>
<dbReference type="Proteomes" id="UP001556692">
    <property type="component" value="Unassembled WGS sequence"/>
</dbReference>
<name>A0ABV3SCJ8_9HYPH</name>
<keyword evidence="3" id="KW-1185">Reference proteome</keyword>
<evidence type="ECO:0000313" key="3">
    <source>
        <dbReference type="Proteomes" id="UP001556692"/>
    </source>
</evidence>
<proteinExistence type="predicted"/>
<accession>A0ABV3SCJ8</accession>
<organism evidence="2 3">
    <name type="scientific">Aquibium pacificus</name>
    <dbReference type="NCBI Taxonomy" id="3153579"/>
    <lineage>
        <taxon>Bacteria</taxon>
        <taxon>Pseudomonadati</taxon>
        <taxon>Pseudomonadota</taxon>
        <taxon>Alphaproteobacteria</taxon>
        <taxon>Hyphomicrobiales</taxon>
        <taxon>Phyllobacteriaceae</taxon>
        <taxon>Aquibium</taxon>
    </lineage>
</organism>
<dbReference type="EMBL" id="JBDPGJ010000001">
    <property type="protein sequence ID" value="MEX0404458.1"/>
    <property type="molecule type" value="Genomic_DNA"/>
</dbReference>
<feature type="region of interest" description="Disordered" evidence="1">
    <location>
        <begin position="1"/>
        <end position="30"/>
    </location>
</feature>
<reference evidence="2 3" key="1">
    <citation type="submission" date="2024-05" db="EMBL/GenBank/DDBJ databases">
        <authorList>
            <person name="Jiang F."/>
        </authorList>
    </citation>
    <scope>NUCLEOTIDE SEQUENCE [LARGE SCALE GENOMIC DNA]</scope>
    <source>
        <strain evidence="2 3">LZ166</strain>
    </source>
</reference>
<comment type="caution">
    <text evidence="2">The sequence shown here is derived from an EMBL/GenBank/DDBJ whole genome shotgun (WGS) entry which is preliminary data.</text>
</comment>
<protein>
    <submittedName>
        <fullName evidence="2">Uncharacterized protein</fullName>
    </submittedName>
</protein>
<gene>
    <name evidence="2" type="ORF">ABGN05_02145</name>
</gene>
<sequence>MRVGNQELTDMNPDRTYQAIHPAHSTDGGEGRLTRRQLLISAAVVPVAFTALPSFADEQIELVMRDGWVLRASDLRKA</sequence>